<dbReference type="EMBL" id="LAZR01000320">
    <property type="protein sequence ID" value="KKN74793.1"/>
    <property type="molecule type" value="Genomic_DNA"/>
</dbReference>
<sequence length="398" mass="45102">MADITWANVQVQLGDLQPWPRNPRHIRKDQAQRLADSFDTFGQVETIAIGPDNEVYNGHQRLNVLRQQHGPDYVIDARQSSRTLTEKEREQLVIYLHKGTTGEWDFELLANEFEVEELLEWGFEDWELGLDGEETEAGEDTEPQIDRAEELREKWGVQAGQLWQLGEHRLICGDCTDVDVVARVLESEIIDCVVTDPPYGVSYDGGTTTREKLSGDELPVLYYPALDCWQSFCAEHVALYLWYADGDQAVVQAVVQAGWQVRRNLIWNKNLAQYGALSQQYKQKHEPFLYCHLQGHAPYWAGDATEITVWDIDRESVNELHPTQKPPALFERAITNSSKKGDIVFDGFLGSGTCVIACQNLGRKCRAIEISPAYVGVCLQRFVDHTGIVPVLVDILDA</sequence>
<gene>
    <name evidence="5" type="ORF">LCGC14_0386860</name>
</gene>
<evidence type="ECO:0000256" key="3">
    <source>
        <dbReference type="ARBA" id="ARBA00022679"/>
    </source>
</evidence>
<feature type="domain" description="DNA methylase N-4/N-6" evidence="4">
    <location>
        <begin position="190"/>
        <end position="375"/>
    </location>
</feature>
<dbReference type="PROSITE" id="PS00092">
    <property type="entry name" value="N6_MTASE"/>
    <property type="match status" value="1"/>
</dbReference>
<keyword evidence="3" id="KW-0808">Transferase</keyword>
<name>A0A0F9W9N3_9ZZZZ</name>
<dbReference type="GO" id="GO:0008170">
    <property type="term" value="F:N-methyltransferase activity"/>
    <property type="evidence" value="ECO:0007669"/>
    <property type="project" value="InterPro"/>
</dbReference>
<comment type="caution">
    <text evidence="5">The sequence shown here is derived from an EMBL/GenBank/DDBJ whole genome shotgun (WGS) entry which is preliminary data.</text>
</comment>
<dbReference type="PIRSF" id="PIRSF036758">
    <property type="entry name" value="Aden_M_ParB"/>
    <property type="match status" value="1"/>
</dbReference>
<evidence type="ECO:0000313" key="5">
    <source>
        <dbReference type="EMBL" id="KKN74793.1"/>
    </source>
</evidence>
<dbReference type="InterPro" id="IPR029063">
    <property type="entry name" value="SAM-dependent_MTases_sf"/>
</dbReference>
<dbReference type="AlphaFoldDB" id="A0A0F9W9N3"/>
<dbReference type="GO" id="GO:0032259">
    <property type="term" value="P:methylation"/>
    <property type="evidence" value="ECO:0007669"/>
    <property type="project" value="UniProtKB-KW"/>
</dbReference>
<dbReference type="GO" id="GO:0003677">
    <property type="term" value="F:DNA binding"/>
    <property type="evidence" value="ECO:0007669"/>
    <property type="project" value="InterPro"/>
</dbReference>
<proteinExistence type="inferred from homology"/>
<dbReference type="InterPro" id="IPR002052">
    <property type="entry name" value="DNA_methylase_N6_adenine_CS"/>
</dbReference>
<evidence type="ECO:0000259" key="4">
    <source>
        <dbReference type="Pfam" id="PF01555"/>
    </source>
</evidence>
<reference evidence="5" key="1">
    <citation type="journal article" date="2015" name="Nature">
        <title>Complex archaea that bridge the gap between prokaryotes and eukaryotes.</title>
        <authorList>
            <person name="Spang A."/>
            <person name="Saw J.H."/>
            <person name="Jorgensen S.L."/>
            <person name="Zaremba-Niedzwiedzka K."/>
            <person name="Martijn J."/>
            <person name="Lind A.E."/>
            <person name="van Eijk R."/>
            <person name="Schleper C."/>
            <person name="Guy L."/>
            <person name="Ettema T.J."/>
        </authorList>
    </citation>
    <scope>NUCLEOTIDE SEQUENCE</scope>
</reference>
<dbReference type="InterPro" id="IPR002941">
    <property type="entry name" value="DNA_methylase_N4/N6"/>
</dbReference>
<keyword evidence="2" id="KW-0489">Methyltransferase</keyword>
<dbReference type="Gene3D" id="3.40.50.150">
    <property type="entry name" value="Vaccinia Virus protein VP39"/>
    <property type="match status" value="1"/>
</dbReference>
<dbReference type="SUPFAM" id="SSF110849">
    <property type="entry name" value="ParB/Sulfiredoxin"/>
    <property type="match status" value="1"/>
</dbReference>
<organism evidence="5">
    <name type="scientific">marine sediment metagenome</name>
    <dbReference type="NCBI Taxonomy" id="412755"/>
    <lineage>
        <taxon>unclassified sequences</taxon>
        <taxon>metagenomes</taxon>
        <taxon>ecological metagenomes</taxon>
    </lineage>
</organism>
<dbReference type="InterPro" id="IPR036086">
    <property type="entry name" value="ParB/Sulfiredoxin_sf"/>
</dbReference>
<dbReference type="SUPFAM" id="SSF53335">
    <property type="entry name" value="S-adenosyl-L-methionine-dependent methyltransferases"/>
    <property type="match status" value="1"/>
</dbReference>
<dbReference type="InterPro" id="IPR001091">
    <property type="entry name" value="RM_Methyltransferase"/>
</dbReference>
<protein>
    <recommendedName>
        <fullName evidence="4">DNA methylase N-4/N-6 domain-containing protein</fullName>
    </recommendedName>
</protein>
<accession>A0A0F9W9N3</accession>
<dbReference type="Pfam" id="PF01555">
    <property type="entry name" value="N6_N4_Mtase"/>
    <property type="match status" value="1"/>
</dbReference>
<dbReference type="PRINTS" id="PR00508">
    <property type="entry name" value="S21N4MTFRASE"/>
</dbReference>
<evidence type="ECO:0000256" key="1">
    <source>
        <dbReference type="ARBA" id="ARBA00006594"/>
    </source>
</evidence>
<evidence type="ECO:0000256" key="2">
    <source>
        <dbReference type="ARBA" id="ARBA00022603"/>
    </source>
</evidence>
<dbReference type="InterPro" id="IPR015840">
    <property type="entry name" value="DNA_MeTrfase_ParB"/>
</dbReference>
<comment type="similarity">
    <text evidence="1">Belongs to the N(4)/N(6)-methyltransferase family.</text>
</comment>